<dbReference type="GO" id="GO:0009279">
    <property type="term" value="C:cell outer membrane"/>
    <property type="evidence" value="ECO:0007669"/>
    <property type="project" value="UniProtKB-SubCell"/>
</dbReference>
<keyword evidence="7 8" id="KW-0131">Cell cycle</keyword>
<dbReference type="InterPro" id="IPR006664">
    <property type="entry name" value="OMP_bac"/>
</dbReference>
<keyword evidence="5 8" id="KW-0998">Cell outer membrane</keyword>
<keyword evidence="2 8" id="KW-0732">Signal</keyword>
<evidence type="ECO:0000256" key="8">
    <source>
        <dbReference type="HAMAP-Rule" id="MF_02204"/>
    </source>
</evidence>
<gene>
    <name evidence="8" type="primary">pal</name>
    <name evidence="11" type="ORF">SAMN05444336_102277</name>
</gene>
<dbReference type="OrthoDB" id="9809164at2"/>
<dbReference type="InterPro" id="IPR050330">
    <property type="entry name" value="Bact_OuterMem_StrucFunc"/>
</dbReference>
<evidence type="ECO:0000256" key="1">
    <source>
        <dbReference type="ARBA" id="ARBA00022618"/>
    </source>
</evidence>
<dbReference type="Pfam" id="PF00691">
    <property type="entry name" value="OmpA"/>
    <property type="match status" value="1"/>
</dbReference>
<evidence type="ECO:0000256" key="5">
    <source>
        <dbReference type="ARBA" id="ARBA00023237"/>
    </source>
</evidence>
<keyword evidence="3 8" id="KW-0472">Membrane</keyword>
<dbReference type="GO" id="GO:0051301">
    <property type="term" value="P:cell division"/>
    <property type="evidence" value="ECO:0007669"/>
    <property type="project" value="UniProtKB-UniRule"/>
</dbReference>
<feature type="chain" id="PRO_5011667727" description="Peptidoglycan-associated lipoprotein" evidence="9">
    <location>
        <begin position="18"/>
        <end position="160"/>
    </location>
</feature>
<evidence type="ECO:0000256" key="7">
    <source>
        <dbReference type="ARBA" id="ARBA00023306"/>
    </source>
</evidence>
<comment type="similarity">
    <text evidence="8">Belongs to the Pal lipoprotein family.</text>
</comment>
<proteinExistence type="inferred from homology"/>
<evidence type="ECO:0000256" key="6">
    <source>
        <dbReference type="ARBA" id="ARBA00023288"/>
    </source>
</evidence>
<accession>A0A1H2W662</accession>
<feature type="domain" description="OmpA-like" evidence="10">
    <location>
        <begin position="41"/>
        <end position="158"/>
    </location>
</feature>
<evidence type="ECO:0000313" key="11">
    <source>
        <dbReference type="EMBL" id="SDW76048.1"/>
    </source>
</evidence>
<dbReference type="PANTHER" id="PTHR30329">
    <property type="entry name" value="STATOR ELEMENT OF FLAGELLAR MOTOR COMPLEX"/>
    <property type="match status" value="1"/>
</dbReference>
<dbReference type="InterPro" id="IPR036737">
    <property type="entry name" value="OmpA-like_sf"/>
</dbReference>
<dbReference type="Gene3D" id="3.30.1330.60">
    <property type="entry name" value="OmpA-like domain"/>
    <property type="match status" value="1"/>
</dbReference>
<evidence type="ECO:0000256" key="2">
    <source>
        <dbReference type="ARBA" id="ARBA00022729"/>
    </source>
</evidence>
<dbReference type="NCBIfam" id="TIGR02802">
    <property type="entry name" value="Pal_lipo"/>
    <property type="match status" value="1"/>
</dbReference>
<dbReference type="RefSeq" id="WP_092680547.1">
    <property type="nucleotide sequence ID" value="NZ_FNMZ01000002.1"/>
</dbReference>
<dbReference type="STRING" id="356660.SAMN05444336_102277"/>
<dbReference type="PANTHER" id="PTHR30329:SF21">
    <property type="entry name" value="LIPOPROTEIN YIAD-RELATED"/>
    <property type="match status" value="1"/>
</dbReference>
<evidence type="ECO:0000313" key="12">
    <source>
        <dbReference type="Proteomes" id="UP000199118"/>
    </source>
</evidence>
<comment type="subcellular location">
    <subcellularLocation>
        <location evidence="8">Cell outer membrane</location>
        <topology evidence="8">Lipid-anchor</topology>
    </subcellularLocation>
</comment>
<dbReference type="Proteomes" id="UP000199118">
    <property type="component" value="Unassembled WGS sequence"/>
</dbReference>
<keyword evidence="6 8" id="KW-0449">Lipoprotein</keyword>
<keyword evidence="12" id="KW-1185">Reference proteome</keyword>
<reference evidence="11 12" key="1">
    <citation type="submission" date="2016-10" db="EMBL/GenBank/DDBJ databases">
        <authorList>
            <person name="de Groot N.N."/>
        </authorList>
    </citation>
    <scope>NUCLEOTIDE SEQUENCE [LARGE SCALE GENOMIC DNA]</scope>
    <source>
        <strain evidence="11 12">DSM 17890</strain>
    </source>
</reference>
<dbReference type="AlphaFoldDB" id="A0A1H2W662"/>
<evidence type="ECO:0000259" key="10">
    <source>
        <dbReference type="PROSITE" id="PS51123"/>
    </source>
</evidence>
<dbReference type="PROSITE" id="PS51123">
    <property type="entry name" value="OMPA_2"/>
    <property type="match status" value="1"/>
</dbReference>
<dbReference type="PRINTS" id="PR01021">
    <property type="entry name" value="OMPADOMAIN"/>
</dbReference>
<dbReference type="CDD" id="cd07185">
    <property type="entry name" value="OmpA_C-like"/>
    <property type="match status" value="1"/>
</dbReference>
<protein>
    <recommendedName>
        <fullName evidence="8">Peptidoglycan-associated lipoprotein</fullName>
        <shortName evidence="8">PAL</shortName>
    </recommendedName>
</protein>
<dbReference type="EMBL" id="FNMZ01000002">
    <property type="protein sequence ID" value="SDW76048.1"/>
    <property type="molecule type" value="Genomic_DNA"/>
</dbReference>
<dbReference type="PROSITE" id="PS51257">
    <property type="entry name" value="PROKAR_LIPOPROTEIN"/>
    <property type="match status" value="1"/>
</dbReference>
<evidence type="ECO:0000256" key="4">
    <source>
        <dbReference type="ARBA" id="ARBA00023139"/>
    </source>
</evidence>
<dbReference type="InterPro" id="IPR006665">
    <property type="entry name" value="OmpA-like"/>
</dbReference>
<keyword evidence="4 8" id="KW-0564">Palmitate</keyword>
<dbReference type="InterPro" id="IPR039001">
    <property type="entry name" value="Pal"/>
</dbReference>
<keyword evidence="1 8" id="KW-0132">Cell division</keyword>
<evidence type="ECO:0000256" key="9">
    <source>
        <dbReference type="SAM" id="SignalP"/>
    </source>
</evidence>
<name>A0A1H2W662_9RHOB</name>
<evidence type="ECO:0000256" key="3">
    <source>
        <dbReference type="ARBA" id="ARBA00023136"/>
    </source>
</evidence>
<dbReference type="InterPro" id="IPR014169">
    <property type="entry name" value="Pal_lipo_C"/>
</dbReference>
<dbReference type="SUPFAM" id="SSF103088">
    <property type="entry name" value="OmpA-like"/>
    <property type="match status" value="1"/>
</dbReference>
<feature type="signal peptide" evidence="9">
    <location>
        <begin position="1"/>
        <end position="17"/>
    </location>
</feature>
<comment type="subunit">
    <text evidence="8">The Tol-Pal system is composed of five core proteins: the inner membrane proteins TolA, TolQ and TolR, the periplasmic protein TolB and the outer membrane protein Pal. They form a network linking the inner and outer membranes and the peptidoglycan layer.</text>
</comment>
<organism evidence="11 12">
    <name type="scientific">Albimonas donghaensis</name>
    <dbReference type="NCBI Taxonomy" id="356660"/>
    <lineage>
        <taxon>Bacteria</taxon>
        <taxon>Pseudomonadati</taxon>
        <taxon>Pseudomonadota</taxon>
        <taxon>Alphaproteobacteria</taxon>
        <taxon>Rhodobacterales</taxon>
        <taxon>Paracoccaceae</taxon>
        <taxon>Albimonas</taxon>
    </lineage>
</organism>
<comment type="function">
    <text evidence="8">Part of the Tol-Pal system, which plays a role in outer membrane invagination during cell division and is important for maintaining outer membrane integrity.</text>
</comment>
<dbReference type="HAMAP" id="MF_02204">
    <property type="entry name" value="Pal"/>
    <property type="match status" value="1"/>
</dbReference>
<sequence length="160" mass="17103">MNLIRPLAFGLMALGLAACSTNTPETTSVAPAPQSLDPSSVAYFNAEVGDRVFFGTDRSTLDVEAQSTLRRQAAWLLDNPTRTAVIEGHADERGTREYNLALGARRASAVRNFLVAEGVPAGRLSSVTFGKERPEALCSAESCWSLNRRGVTVMTDGPTS</sequence>